<evidence type="ECO:0000313" key="1">
    <source>
        <dbReference type="EMBL" id="KKN36508.1"/>
    </source>
</evidence>
<name>A0A0F9T4L7_9ZZZZ</name>
<reference evidence="1" key="1">
    <citation type="journal article" date="2015" name="Nature">
        <title>Complex archaea that bridge the gap between prokaryotes and eukaryotes.</title>
        <authorList>
            <person name="Spang A."/>
            <person name="Saw J.H."/>
            <person name="Jorgensen S.L."/>
            <person name="Zaremba-Niedzwiedzka K."/>
            <person name="Martijn J."/>
            <person name="Lind A.E."/>
            <person name="van Eijk R."/>
            <person name="Schleper C."/>
            <person name="Guy L."/>
            <person name="Ettema T.J."/>
        </authorList>
    </citation>
    <scope>NUCLEOTIDE SEQUENCE</scope>
</reference>
<dbReference type="AlphaFoldDB" id="A0A0F9T4L7"/>
<accession>A0A0F9T4L7</accession>
<protein>
    <submittedName>
        <fullName evidence="1">Uncharacterized protein</fullName>
    </submittedName>
</protein>
<gene>
    <name evidence="1" type="ORF">LCGC14_0772940</name>
</gene>
<sequence length="137" mass="15678">MPTPRLLHPVPVELRKKDVARTIMDDNYSEPVGQVHRKQKPVKLVAQHMIKKEKMAVATEGGVQEESDGYLLFRTSDLRDKKCDVERGDRIVSMGGSKNQRTTNFYIVKLQFIGHYPEHGGATLLKAFYQDRQPSRV</sequence>
<proteinExistence type="predicted"/>
<comment type="caution">
    <text evidence="1">The sequence shown here is derived from an EMBL/GenBank/DDBJ whole genome shotgun (WGS) entry which is preliminary data.</text>
</comment>
<dbReference type="EMBL" id="LAZR01001961">
    <property type="protein sequence ID" value="KKN36508.1"/>
    <property type="molecule type" value="Genomic_DNA"/>
</dbReference>
<organism evidence="1">
    <name type="scientific">marine sediment metagenome</name>
    <dbReference type="NCBI Taxonomy" id="412755"/>
    <lineage>
        <taxon>unclassified sequences</taxon>
        <taxon>metagenomes</taxon>
        <taxon>ecological metagenomes</taxon>
    </lineage>
</organism>